<dbReference type="KEGG" id="hhy:Halhy_4853"/>
<reference evidence="1 2" key="1">
    <citation type="journal article" date="2011" name="Stand. Genomic Sci.">
        <title>Complete genome sequence of Haliscomenobacter hydrossis type strain (O).</title>
        <authorList>
            <consortium name="US DOE Joint Genome Institute (JGI-PGF)"/>
            <person name="Daligault H."/>
            <person name="Lapidus A."/>
            <person name="Zeytun A."/>
            <person name="Nolan M."/>
            <person name="Lucas S."/>
            <person name="Del Rio T.G."/>
            <person name="Tice H."/>
            <person name="Cheng J.F."/>
            <person name="Tapia R."/>
            <person name="Han C."/>
            <person name="Goodwin L."/>
            <person name="Pitluck S."/>
            <person name="Liolios K."/>
            <person name="Pagani I."/>
            <person name="Ivanova N."/>
            <person name="Huntemann M."/>
            <person name="Mavromatis K."/>
            <person name="Mikhailova N."/>
            <person name="Pati A."/>
            <person name="Chen A."/>
            <person name="Palaniappan K."/>
            <person name="Land M."/>
            <person name="Hauser L."/>
            <person name="Brambilla E.M."/>
            <person name="Rohde M."/>
            <person name="Verbarg S."/>
            <person name="Goker M."/>
            <person name="Bristow J."/>
            <person name="Eisen J.A."/>
            <person name="Markowitz V."/>
            <person name="Hugenholtz P."/>
            <person name="Kyrpides N.C."/>
            <person name="Klenk H.P."/>
            <person name="Woyke T."/>
        </authorList>
    </citation>
    <scope>NUCLEOTIDE SEQUENCE [LARGE SCALE GENOMIC DNA]</scope>
    <source>
        <strain evidence="2">ATCC 27775 / DSM 1100 / LMG 10767 / O</strain>
    </source>
</reference>
<reference key="2">
    <citation type="submission" date="2011-04" db="EMBL/GenBank/DDBJ databases">
        <title>Complete sequence of chromosome of Haliscomenobacter hydrossis DSM 1100.</title>
        <authorList>
            <consortium name="US DOE Joint Genome Institute (JGI-PGF)"/>
            <person name="Lucas S."/>
            <person name="Han J."/>
            <person name="Lapidus A."/>
            <person name="Bruce D."/>
            <person name="Goodwin L."/>
            <person name="Pitluck S."/>
            <person name="Peters L."/>
            <person name="Kyrpides N."/>
            <person name="Mavromatis K."/>
            <person name="Ivanova N."/>
            <person name="Ovchinnikova G."/>
            <person name="Pagani I."/>
            <person name="Daligault H."/>
            <person name="Detter J.C."/>
            <person name="Han C."/>
            <person name="Land M."/>
            <person name="Hauser L."/>
            <person name="Markowitz V."/>
            <person name="Cheng J.-F."/>
            <person name="Hugenholtz P."/>
            <person name="Woyke T."/>
            <person name="Wu D."/>
            <person name="Verbarg S."/>
            <person name="Frueling A."/>
            <person name="Brambilla E."/>
            <person name="Klenk H.-P."/>
            <person name="Eisen J.A."/>
        </authorList>
    </citation>
    <scope>NUCLEOTIDE SEQUENCE</scope>
    <source>
        <strain>DSM 1100</strain>
    </source>
</reference>
<sequence length="310" mass="34744">MQTILQTTDTILMVRPAHFGFNEETAANNAFQVNDQSLSAIEIQEKAKAEFDAFVAKLRSVGVNVIVVEDTSDPLTPDAVFPNNWVTFHQDGLIITYPMFAHKRRLERREDVLNDLGEEFTITNHVRMEGHEAQEKYLEGTGSMILDRPNRLVYACLSPRTDPELLEEFSRITGYTPVLFHAVDGQGQDIYHTNVMMALGETFVVIVLDSIRDAEDKSDLLAYFDATGKEVIDLSLEQMMSFAGNMLQVRNSSGQTFLVMSTQAYQSLTPAQIAQIEKHTQILHSPINTIETYGGGSARCMMAEVFLPKV</sequence>
<dbReference type="OrthoDB" id="9788268at2"/>
<proteinExistence type="predicted"/>
<evidence type="ECO:0000313" key="2">
    <source>
        <dbReference type="Proteomes" id="UP000008461"/>
    </source>
</evidence>
<dbReference type="RefSeq" id="WP_013767222.1">
    <property type="nucleotide sequence ID" value="NC_015510.1"/>
</dbReference>
<dbReference type="eggNOG" id="COG4874">
    <property type="taxonomic scope" value="Bacteria"/>
</dbReference>
<dbReference type="InterPro" id="IPR014541">
    <property type="entry name" value="Amdntrnsf_FN0238"/>
</dbReference>
<dbReference type="NCBIfam" id="NF046062">
    <property type="entry name" value="citrull_CtlX"/>
    <property type="match status" value="1"/>
</dbReference>
<dbReference type="EMBL" id="CP002691">
    <property type="protein sequence ID" value="AEE52685.1"/>
    <property type="molecule type" value="Genomic_DNA"/>
</dbReference>
<dbReference type="PIRSF" id="PIRSF028188">
    <property type="entry name" value="Amdntrnsf_FN0238"/>
    <property type="match status" value="1"/>
</dbReference>
<dbReference type="Pfam" id="PF19420">
    <property type="entry name" value="DDAH_eukar"/>
    <property type="match status" value="1"/>
</dbReference>
<organism evidence="1 2">
    <name type="scientific">Haliscomenobacter hydrossis (strain ATCC 27775 / DSM 1100 / LMG 10767 / O)</name>
    <dbReference type="NCBI Taxonomy" id="760192"/>
    <lineage>
        <taxon>Bacteria</taxon>
        <taxon>Pseudomonadati</taxon>
        <taxon>Bacteroidota</taxon>
        <taxon>Saprospiria</taxon>
        <taxon>Saprospirales</taxon>
        <taxon>Haliscomenobacteraceae</taxon>
        <taxon>Haliscomenobacter</taxon>
    </lineage>
</organism>
<dbReference type="Gene3D" id="3.75.10.10">
    <property type="entry name" value="L-arginine/glycine Amidinotransferase, Chain A"/>
    <property type="match status" value="1"/>
</dbReference>
<dbReference type="PANTHER" id="PTHR43224:SF1">
    <property type="entry name" value="AMIDINOTRANSFERASE"/>
    <property type="match status" value="1"/>
</dbReference>
<accession>F4KYZ8</accession>
<dbReference type="SUPFAM" id="SSF55909">
    <property type="entry name" value="Pentein"/>
    <property type="match status" value="1"/>
</dbReference>
<keyword evidence="2" id="KW-1185">Reference proteome</keyword>
<evidence type="ECO:0000313" key="1">
    <source>
        <dbReference type="EMBL" id="AEE52685.1"/>
    </source>
</evidence>
<dbReference type="AlphaFoldDB" id="F4KYZ8"/>
<dbReference type="Proteomes" id="UP000008461">
    <property type="component" value="Chromosome"/>
</dbReference>
<dbReference type="PANTHER" id="PTHR43224">
    <property type="entry name" value="AMIDINOTRANSFERASE"/>
    <property type="match status" value="1"/>
</dbReference>
<name>F4KYZ8_HALH1</name>
<gene>
    <name evidence="1" type="ordered locus">Halhy_4853</name>
</gene>
<protein>
    <submittedName>
        <fullName evidence="1">Amidinotransferase</fullName>
    </submittedName>
</protein>
<dbReference type="HOGENOM" id="CLU_077407_0_0_10"/>